<dbReference type="Gene3D" id="3.40.50.720">
    <property type="entry name" value="NAD(P)-binding Rossmann-like Domain"/>
    <property type="match status" value="1"/>
</dbReference>
<evidence type="ECO:0000259" key="3">
    <source>
        <dbReference type="Pfam" id="PF01370"/>
    </source>
</evidence>
<dbReference type="OrthoDB" id="9801785at2"/>
<comment type="pathway">
    <text evidence="1">Bacterial outer membrane biogenesis; LPS O-antigen biosynthesis.</text>
</comment>
<gene>
    <name evidence="4" type="ORF">SAMN04488238_11144</name>
</gene>
<dbReference type="EMBL" id="FNOM01000011">
    <property type="protein sequence ID" value="SDX59964.1"/>
    <property type="molecule type" value="Genomic_DNA"/>
</dbReference>
<feature type="domain" description="NAD-dependent epimerase/dehydratase" evidence="3">
    <location>
        <begin position="6"/>
        <end position="233"/>
    </location>
</feature>
<dbReference type="RefSeq" id="WP_092891614.1">
    <property type="nucleotide sequence ID" value="NZ_CP061498.1"/>
</dbReference>
<dbReference type="AlphaFoldDB" id="A0A1H3D2G2"/>
<dbReference type="STRING" id="564137.SAMN04488238_11144"/>
<keyword evidence="5" id="KW-1185">Reference proteome</keyword>
<dbReference type="Pfam" id="PF01370">
    <property type="entry name" value="Epimerase"/>
    <property type="match status" value="1"/>
</dbReference>
<evidence type="ECO:0000256" key="2">
    <source>
        <dbReference type="ARBA" id="ARBA00007637"/>
    </source>
</evidence>
<evidence type="ECO:0000313" key="4">
    <source>
        <dbReference type="EMBL" id="SDX59964.1"/>
    </source>
</evidence>
<organism evidence="4 5">
    <name type="scientific">Roseicitreum antarcticum</name>
    <dbReference type="NCBI Taxonomy" id="564137"/>
    <lineage>
        <taxon>Bacteria</taxon>
        <taxon>Pseudomonadati</taxon>
        <taxon>Pseudomonadota</taxon>
        <taxon>Alphaproteobacteria</taxon>
        <taxon>Rhodobacterales</taxon>
        <taxon>Paracoccaceae</taxon>
        <taxon>Roseicitreum</taxon>
    </lineage>
</organism>
<dbReference type="PANTHER" id="PTHR43000">
    <property type="entry name" value="DTDP-D-GLUCOSE 4,6-DEHYDRATASE-RELATED"/>
    <property type="match status" value="1"/>
</dbReference>
<proteinExistence type="inferred from homology"/>
<comment type="similarity">
    <text evidence="2">Belongs to the NAD(P)-dependent epimerase/dehydratase family.</text>
</comment>
<dbReference type="InterPro" id="IPR036291">
    <property type="entry name" value="NAD(P)-bd_dom_sf"/>
</dbReference>
<dbReference type="InterPro" id="IPR001509">
    <property type="entry name" value="Epimerase_deHydtase"/>
</dbReference>
<name>A0A1H3D2G2_9RHOB</name>
<accession>A0A1H3D2G2</accession>
<dbReference type="Proteomes" id="UP000198539">
    <property type="component" value="Unassembled WGS sequence"/>
</dbReference>
<reference evidence="4 5" key="1">
    <citation type="submission" date="2016-10" db="EMBL/GenBank/DDBJ databases">
        <authorList>
            <person name="de Groot N.N."/>
        </authorList>
    </citation>
    <scope>NUCLEOTIDE SEQUENCE [LARGE SCALE GENOMIC DNA]</scope>
    <source>
        <strain evidence="4 5">CGMCC 1.8894</strain>
    </source>
</reference>
<evidence type="ECO:0000256" key="1">
    <source>
        <dbReference type="ARBA" id="ARBA00005125"/>
    </source>
</evidence>
<sequence>MSTGAILVTGAGGFVCSEIVCALRRAGHQVVATDRSFDAATRARLHDEHLIEAPLEEALASIGRLQAVIHGAALTADPQALGLTAAEHLRRNIGMAASTLATAREQGAARALFLSSMGVFAPHDGPVTAGRVTEATVPTGAIPYAAAKRAGEILTAAAADTQMDTLSLRLGNIAGPHEAIRDSRQHLSLIGRMIAQARATGQITLNGPEGLREWAWLPDLADAVVELLHAPWAGARVLHAGTPPVIGQRALADAIAVRMPGVRVVEPSDQTCGAARALRPPMGSDHDGPMRSVNWTAPDTILDRLIAAKVLT</sequence>
<protein>
    <submittedName>
        <fullName evidence="4">Nucleoside-diphosphate-sugar epimerase</fullName>
    </submittedName>
</protein>
<evidence type="ECO:0000313" key="5">
    <source>
        <dbReference type="Proteomes" id="UP000198539"/>
    </source>
</evidence>
<dbReference type="SUPFAM" id="SSF51735">
    <property type="entry name" value="NAD(P)-binding Rossmann-fold domains"/>
    <property type="match status" value="1"/>
</dbReference>
<dbReference type="CDD" id="cd08946">
    <property type="entry name" value="SDR_e"/>
    <property type="match status" value="1"/>
</dbReference>